<gene>
    <name evidence="1" type="ORF">BCR37DRAFT_104543</name>
</gene>
<dbReference type="RefSeq" id="XP_040723376.1">
    <property type="nucleotide sequence ID" value="XM_040865878.1"/>
</dbReference>
<dbReference type="GeneID" id="63782477"/>
<organism evidence="1 2">
    <name type="scientific">Protomyces lactucae-debilis</name>
    <dbReference type="NCBI Taxonomy" id="2754530"/>
    <lineage>
        <taxon>Eukaryota</taxon>
        <taxon>Fungi</taxon>
        <taxon>Dikarya</taxon>
        <taxon>Ascomycota</taxon>
        <taxon>Taphrinomycotina</taxon>
        <taxon>Taphrinomycetes</taxon>
        <taxon>Taphrinales</taxon>
        <taxon>Protomycetaceae</taxon>
        <taxon>Protomyces</taxon>
    </lineage>
</organism>
<keyword evidence="2" id="KW-1185">Reference proteome</keyword>
<comment type="caution">
    <text evidence="1">The sequence shown here is derived from an EMBL/GenBank/DDBJ whole genome shotgun (WGS) entry which is preliminary data.</text>
</comment>
<dbReference type="AlphaFoldDB" id="A0A1Y2F6C9"/>
<proteinExistence type="predicted"/>
<dbReference type="Proteomes" id="UP000193685">
    <property type="component" value="Unassembled WGS sequence"/>
</dbReference>
<accession>A0A1Y2F6C9</accession>
<reference evidence="1 2" key="1">
    <citation type="submission" date="2016-07" db="EMBL/GenBank/DDBJ databases">
        <title>Pervasive Adenine N6-methylation of Active Genes in Fungi.</title>
        <authorList>
            <consortium name="DOE Joint Genome Institute"/>
            <person name="Mondo S.J."/>
            <person name="Dannebaum R.O."/>
            <person name="Kuo R.C."/>
            <person name="Labutti K."/>
            <person name="Haridas S."/>
            <person name="Kuo A."/>
            <person name="Salamov A."/>
            <person name="Ahrendt S.R."/>
            <person name="Lipzen A."/>
            <person name="Sullivan W."/>
            <person name="Andreopoulos W.B."/>
            <person name="Clum A."/>
            <person name="Lindquist E."/>
            <person name="Daum C."/>
            <person name="Ramamoorthy G.K."/>
            <person name="Gryganskyi A."/>
            <person name="Culley D."/>
            <person name="Magnuson J.K."/>
            <person name="James T.Y."/>
            <person name="O'Malley M.A."/>
            <person name="Stajich J.E."/>
            <person name="Spatafora J.W."/>
            <person name="Visel A."/>
            <person name="Grigoriev I.V."/>
        </authorList>
    </citation>
    <scope>NUCLEOTIDE SEQUENCE [LARGE SCALE GENOMIC DNA]</scope>
    <source>
        <strain evidence="1 2">12-1054</strain>
    </source>
</reference>
<evidence type="ECO:0000313" key="2">
    <source>
        <dbReference type="Proteomes" id="UP000193685"/>
    </source>
</evidence>
<protein>
    <submittedName>
        <fullName evidence="1">Uncharacterized protein</fullName>
    </submittedName>
</protein>
<name>A0A1Y2F6C9_PROLT</name>
<dbReference type="EMBL" id="MCFI01000017">
    <property type="protein sequence ID" value="ORY78495.1"/>
    <property type="molecule type" value="Genomic_DNA"/>
</dbReference>
<evidence type="ECO:0000313" key="1">
    <source>
        <dbReference type="EMBL" id="ORY78495.1"/>
    </source>
</evidence>
<sequence length="368" mass="41019">MDGCARNRVPHISPPLLDISVGCTLQYVTAWHKYVLLDPAFAQLPISTDQLLFEELVFDTVHLRKDGSSGQIELLPNTEPSSFHIFRVFHEYIFPKNGQHHLDVPARANRIHALWRARPELDEFDLTVNDLISTCGRLLPQQVLAIIHPTQLLSFQSTMELTDMLDLCRSGAETTPSSEPRPICVPPIRLILGSEMGNMHSRQHASLINLRNGNFKETCDWFCGFYDVGKQSARSPRRCTTSGLVFHFTGIARYERFKCTDATAHCALTHENEHCGQDGKRPVWLSGSDLMGTPVMLLGSDLRPLALVEDSAQCGASVVALYLQSRHKSSCAVLDADCSCVASEDVQVHGRLARKLAAREAWSRRSCA</sequence>